<dbReference type="EMBL" id="JAYMGO010000003">
    <property type="protein sequence ID" value="KAL1276970.1"/>
    <property type="molecule type" value="Genomic_DNA"/>
</dbReference>
<gene>
    <name evidence="4" type="ORF">QQF64_023643</name>
</gene>
<evidence type="ECO:0000313" key="5">
    <source>
        <dbReference type="Proteomes" id="UP001558613"/>
    </source>
</evidence>
<accession>A0ABR3NK57</accession>
<comment type="caution">
    <text evidence="4">The sequence shown here is derived from an EMBL/GenBank/DDBJ whole genome shotgun (WGS) entry which is preliminary data.</text>
</comment>
<dbReference type="Pfam" id="PF13359">
    <property type="entry name" value="DDE_Tnp_4"/>
    <property type="match status" value="1"/>
</dbReference>
<evidence type="ECO:0000259" key="3">
    <source>
        <dbReference type="Pfam" id="PF13359"/>
    </source>
</evidence>
<dbReference type="InterPro" id="IPR027806">
    <property type="entry name" value="HARBI1_dom"/>
</dbReference>
<dbReference type="Proteomes" id="UP001558613">
    <property type="component" value="Unassembled WGS sequence"/>
</dbReference>
<keyword evidence="5" id="KW-1185">Reference proteome</keyword>
<proteinExistence type="predicted"/>
<reference evidence="4 5" key="1">
    <citation type="submission" date="2023-09" db="EMBL/GenBank/DDBJ databases">
        <authorList>
            <person name="Wang M."/>
        </authorList>
    </citation>
    <scope>NUCLEOTIDE SEQUENCE [LARGE SCALE GENOMIC DNA]</scope>
    <source>
        <strain evidence="4">GT-2023</strain>
        <tissue evidence="4">Liver</tissue>
    </source>
</reference>
<comment type="cofactor">
    <cofactor evidence="1">
        <name>a divalent metal cation</name>
        <dbReference type="ChEBI" id="CHEBI:60240"/>
    </cofactor>
</comment>
<name>A0ABR3NK57_9TELE</name>
<organism evidence="4 5">
    <name type="scientific">Cirrhinus molitorella</name>
    <name type="common">mud carp</name>
    <dbReference type="NCBI Taxonomy" id="172907"/>
    <lineage>
        <taxon>Eukaryota</taxon>
        <taxon>Metazoa</taxon>
        <taxon>Chordata</taxon>
        <taxon>Craniata</taxon>
        <taxon>Vertebrata</taxon>
        <taxon>Euteleostomi</taxon>
        <taxon>Actinopterygii</taxon>
        <taxon>Neopterygii</taxon>
        <taxon>Teleostei</taxon>
        <taxon>Ostariophysi</taxon>
        <taxon>Cypriniformes</taxon>
        <taxon>Cyprinidae</taxon>
        <taxon>Labeoninae</taxon>
        <taxon>Labeonini</taxon>
        <taxon>Cirrhinus</taxon>
    </lineage>
</organism>
<evidence type="ECO:0000256" key="2">
    <source>
        <dbReference type="ARBA" id="ARBA00022723"/>
    </source>
</evidence>
<evidence type="ECO:0000256" key="1">
    <source>
        <dbReference type="ARBA" id="ARBA00001968"/>
    </source>
</evidence>
<keyword evidence="2" id="KW-0479">Metal-binding</keyword>
<protein>
    <recommendedName>
        <fullName evidence="3">DDE Tnp4 domain-containing protein</fullName>
    </recommendedName>
</protein>
<sequence length="164" mass="17969">MAVADANYKFIYANVGIQGRLSDGGVFGQSDLRAAMDKGLLNIPAPEPLPGSNITLPYAFVGDEAFPLRNDVMKPFSFRNLDHGQRIFNYRLSRARRTVENAFGILANRLCVFLSNIALKPDKVATLTLAALCVHNFLRKKASDAYLPSAFADAEDGSWSLEKG</sequence>
<feature type="domain" description="DDE Tnp4" evidence="3">
    <location>
        <begin position="2"/>
        <end position="136"/>
    </location>
</feature>
<evidence type="ECO:0000313" key="4">
    <source>
        <dbReference type="EMBL" id="KAL1276970.1"/>
    </source>
</evidence>